<evidence type="ECO:0000256" key="3">
    <source>
        <dbReference type="ARBA" id="ARBA00004496"/>
    </source>
</evidence>
<evidence type="ECO:0000256" key="15">
    <source>
        <dbReference type="ARBA" id="ARBA00023577"/>
    </source>
</evidence>
<evidence type="ECO:0000256" key="11">
    <source>
        <dbReference type="ARBA" id="ARBA00022842"/>
    </source>
</evidence>
<comment type="similarity">
    <text evidence="5 16">Belongs to the isocitrate and isopropylmalate dehydrogenases family. LeuB type 1 subfamily.</text>
</comment>
<dbReference type="GO" id="GO:0005829">
    <property type="term" value="C:cytosol"/>
    <property type="evidence" value="ECO:0007669"/>
    <property type="project" value="TreeGrafter"/>
</dbReference>
<dbReference type="HAMAP" id="MF_01033">
    <property type="entry name" value="LeuB_type1"/>
    <property type="match status" value="1"/>
</dbReference>
<dbReference type="GO" id="GO:0000287">
    <property type="term" value="F:magnesium ion binding"/>
    <property type="evidence" value="ECO:0007669"/>
    <property type="project" value="InterPro"/>
</dbReference>
<dbReference type="PROSITE" id="PS00470">
    <property type="entry name" value="IDH_IMDH"/>
    <property type="match status" value="1"/>
</dbReference>
<dbReference type="FunCoup" id="A0A402CY55">
    <property type="interactions" value="391"/>
</dbReference>
<dbReference type="GO" id="GO:0051287">
    <property type="term" value="F:NAD binding"/>
    <property type="evidence" value="ECO:0007669"/>
    <property type="project" value="InterPro"/>
</dbReference>
<comment type="subunit">
    <text evidence="6 16 17">Homodimer.</text>
</comment>
<name>A0A402CY55_9BACT</name>
<evidence type="ECO:0000313" key="18">
    <source>
        <dbReference type="EMBL" id="BDI31453.1"/>
    </source>
</evidence>
<evidence type="ECO:0000256" key="10">
    <source>
        <dbReference type="ARBA" id="ARBA00022723"/>
    </source>
</evidence>
<dbReference type="RefSeq" id="WP_119322266.1">
    <property type="nucleotide sequence ID" value="NZ_AP025739.1"/>
</dbReference>
<organism evidence="18 19">
    <name type="scientific">Capsulimonas corticalis</name>
    <dbReference type="NCBI Taxonomy" id="2219043"/>
    <lineage>
        <taxon>Bacteria</taxon>
        <taxon>Bacillati</taxon>
        <taxon>Armatimonadota</taxon>
        <taxon>Armatimonadia</taxon>
        <taxon>Capsulimonadales</taxon>
        <taxon>Capsulimonadaceae</taxon>
        <taxon>Capsulimonas</taxon>
    </lineage>
</organism>
<evidence type="ECO:0000256" key="7">
    <source>
        <dbReference type="ARBA" id="ARBA00022430"/>
    </source>
</evidence>
<feature type="site" description="Important for catalysis" evidence="16">
    <location>
        <position position="143"/>
    </location>
</feature>
<evidence type="ECO:0000256" key="6">
    <source>
        <dbReference type="ARBA" id="ARBA00011738"/>
    </source>
</evidence>
<dbReference type="InterPro" id="IPR004429">
    <property type="entry name" value="Isopropylmalate_DH"/>
</dbReference>
<dbReference type="SMART" id="SM01329">
    <property type="entry name" value="Iso_dh"/>
    <property type="match status" value="1"/>
</dbReference>
<dbReference type="Pfam" id="PF00180">
    <property type="entry name" value="Iso_dh"/>
    <property type="match status" value="1"/>
</dbReference>
<feature type="binding site" evidence="16">
    <location>
        <position position="136"/>
    </location>
    <ligand>
        <name>substrate</name>
    </ligand>
</feature>
<dbReference type="Proteomes" id="UP000287394">
    <property type="component" value="Chromosome"/>
</dbReference>
<feature type="binding site" evidence="16">
    <location>
        <position position="107"/>
    </location>
    <ligand>
        <name>substrate</name>
    </ligand>
</feature>
<dbReference type="PANTHER" id="PTHR42979">
    <property type="entry name" value="3-ISOPROPYLMALATE DEHYDROGENASE"/>
    <property type="match status" value="1"/>
</dbReference>
<sequence>MAKIAVLAGDGIGPEIIAEGLKVLKAVAPQHGQDLEFTEALVGGAAYDATGHPLPPETLELVQNSDAIFFGAVGGPKYDVIPDPNMRPERGALLPLRKKLGLYANLRPCILYSALSSACPLRADLVEGGFDILVVRELTGGLYFGQPKSWEGDNAIDTCLYSREEITRILHVAFKAAQKRPNKRVVSVDKANVLETSRLWRDTATKVAAEYPDVELSHQLVDATAMDLVRRPQSFDVIVTENLFGDILSDEAAQLTGSLGMLPSASLGQGTFGLYEPSHGSAPDIAGTGKANPLATILSAALLLRYSLGAEAAALQIEKAVEIVLNAGHRTGDIAETPDTKIVTCTEMGDLVVAAL</sequence>
<dbReference type="InterPro" id="IPR019818">
    <property type="entry name" value="IsoCit/isopropylmalate_DH_CS"/>
</dbReference>
<keyword evidence="16" id="KW-0464">Manganese</keyword>
<feature type="binding site" evidence="16">
    <location>
        <position position="246"/>
    </location>
    <ligand>
        <name>Mg(2+)</name>
        <dbReference type="ChEBI" id="CHEBI:18420"/>
    </ligand>
</feature>
<proteinExistence type="inferred from homology"/>
<feature type="binding site" evidence="16">
    <location>
        <begin position="280"/>
        <end position="292"/>
    </location>
    <ligand>
        <name>NAD(+)</name>
        <dbReference type="ChEBI" id="CHEBI:57540"/>
    </ligand>
</feature>
<keyword evidence="19" id="KW-1185">Reference proteome</keyword>
<comment type="caution">
    <text evidence="16">Lacks conserved residue(s) required for the propagation of feature annotation.</text>
</comment>
<evidence type="ECO:0000313" key="19">
    <source>
        <dbReference type="Proteomes" id="UP000287394"/>
    </source>
</evidence>
<evidence type="ECO:0000256" key="9">
    <source>
        <dbReference type="ARBA" id="ARBA00022605"/>
    </source>
</evidence>
<comment type="subcellular location">
    <subcellularLocation>
        <location evidence="3 16">Cytoplasm</location>
    </subcellularLocation>
</comment>
<dbReference type="OrthoDB" id="9806254at2"/>
<gene>
    <name evidence="18" type="primary">leuB_2</name>
    <name evidence="16" type="synonym">leuB</name>
    <name evidence="18" type="ORF">CCAX7_35040</name>
</gene>
<keyword evidence="12 16" id="KW-0560">Oxidoreductase</keyword>
<keyword evidence="10 16" id="KW-0479">Metal-binding</keyword>
<dbReference type="NCBIfam" id="TIGR00169">
    <property type="entry name" value="leuB"/>
    <property type="match status" value="1"/>
</dbReference>
<evidence type="ECO:0000256" key="2">
    <source>
        <dbReference type="ARBA" id="ARBA00001936"/>
    </source>
</evidence>
<feature type="binding site" evidence="16">
    <location>
        <position position="97"/>
    </location>
    <ligand>
        <name>substrate</name>
    </ligand>
</feature>
<dbReference type="GO" id="GO:0003862">
    <property type="term" value="F:3-isopropylmalate dehydrogenase activity"/>
    <property type="evidence" value="ECO:0007669"/>
    <property type="project" value="UniProtKB-UniRule"/>
</dbReference>
<dbReference type="EMBL" id="AP025739">
    <property type="protein sequence ID" value="BDI31453.1"/>
    <property type="molecule type" value="Genomic_DNA"/>
</dbReference>
<dbReference type="InterPro" id="IPR024084">
    <property type="entry name" value="IsoPropMal-DH-like_dom"/>
</dbReference>
<dbReference type="KEGG" id="ccot:CCAX7_35040"/>
<dbReference type="PANTHER" id="PTHR42979:SF1">
    <property type="entry name" value="3-ISOPROPYLMALATE DEHYDROGENASE"/>
    <property type="match status" value="1"/>
</dbReference>
<feature type="binding site" evidence="16">
    <location>
        <position position="222"/>
    </location>
    <ligand>
        <name>Mg(2+)</name>
        <dbReference type="ChEBI" id="CHEBI:18420"/>
    </ligand>
</feature>
<evidence type="ECO:0000256" key="5">
    <source>
        <dbReference type="ARBA" id="ARBA00008319"/>
    </source>
</evidence>
<dbReference type="GO" id="GO:0009098">
    <property type="term" value="P:L-leucine biosynthetic process"/>
    <property type="evidence" value="ECO:0007669"/>
    <property type="project" value="UniProtKB-UniRule"/>
</dbReference>
<evidence type="ECO:0000256" key="1">
    <source>
        <dbReference type="ARBA" id="ARBA00000624"/>
    </source>
</evidence>
<comment type="cofactor">
    <cofactor evidence="16 17">
        <name>Mg(2+)</name>
        <dbReference type="ChEBI" id="CHEBI:18420"/>
    </cofactor>
    <cofactor evidence="16 17">
        <name>Mn(2+)</name>
        <dbReference type="ChEBI" id="CHEBI:29035"/>
    </cofactor>
    <text evidence="16 17">Binds 1 Mg(2+) or Mn(2+) ion per subunit.</text>
</comment>
<dbReference type="EC" id="1.1.1.85" evidence="16"/>
<dbReference type="FunFam" id="3.40.718.10:FF:000028">
    <property type="entry name" value="3-isopropylmalate dehydrogenase"/>
    <property type="match status" value="1"/>
</dbReference>
<protein>
    <recommendedName>
        <fullName evidence="16">3-isopropylmalate dehydrogenase</fullName>
        <ecNumber evidence="16">1.1.1.85</ecNumber>
    </recommendedName>
    <alternativeName>
        <fullName evidence="16">3-IPM-DH</fullName>
    </alternativeName>
    <alternativeName>
        <fullName evidence="16">Beta-IPM dehydrogenase</fullName>
        <shortName evidence="16">IMDH</shortName>
    </alternativeName>
</protein>
<keyword evidence="11 16" id="KW-0460">Magnesium</keyword>
<comment type="function">
    <text evidence="15 16 17">Catalyzes the oxidation of 3-carboxy-2-hydroxy-4-methylpentanoate (3-isopropylmalate) to 3-carboxy-4-methyl-2-oxopentanoate. The product decarboxylates to 4-methyl-2 oxopentanoate.</text>
</comment>
<evidence type="ECO:0000256" key="16">
    <source>
        <dbReference type="HAMAP-Rule" id="MF_01033"/>
    </source>
</evidence>
<evidence type="ECO:0000256" key="13">
    <source>
        <dbReference type="ARBA" id="ARBA00023027"/>
    </source>
</evidence>
<reference evidence="18 19" key="1">
    <citation type="journal article" date="2019" name="Int. J. Syst. Evol. Microbiol.">
        <title>Capsulimonas corticalis gen. nov., sp. nov., an aerobic capsulated bacterium, of a novel bacterial order, Capsulimonadales ord. nov., of the class Armatimonadia of the phylum Armatimonadetes.</title>
        <authorList>
            <person name="Li J."/>
            <person name="Kudo C."/>
            <person name="Tonouchi A."/>
        </authorList>
    </citation>
    <scope>NUCLEOTIDE SEQUENCE [LARGE SCALE GENOMIC DNA]</scope>
    <source>
        <strain evidence="18 19">AX-7</strain>
    </source>
</reference>
<keyword evidence="8 16" id="KW-0963">Cytoplasm</keyword>
<evidence type="ECO:0000256" key="8">
    <source>
        <dbReference type="ARBA" id="ARBA00022490"/>
    </source>
</evidence>
<feature type="binding site" evidence="16">
    <location>
        <position position="222"/>
    </location>
    <ligand>
        <name>substrate</name>
    </ligand>
</feature>
<dbReference type="AlphaFoldDB" id="A0A402CY55"/>
<evidence type="ECO:0000256" key="12">
    <source>
        <dbReference type="ARBA" id="ARBA00023002"/>
    </source>
</evidence>
<keyword evidence="13 16" id="KW-0520">NAD</keyword>
<comment type="pathway">
    <text evidence="4 16 17">Amino-acid biosynthesis; L-leucine biosynthesis; L-leucine from 3-methyl-2-oxobutanoate: step 3/4.</text>
</comment>
<keyword evidence="7 16" id="KW-0432">Leucine biosynthesis</keyword>
<accession>A0A402CY55</accession>
<comment type="cofactor">
    <cofactor evidence="2">
        <name>Mn(2+)</name>
        <dbReference type="ChEBI" id="CHEBI:29035"/>
    </cofactor>
</comment>
<evidence type="ECO:0000256" key="4">
    <source>
        <dbReference type="ARBA" id="ARBA00004762"/>
    </source>
</evidence>
<feature type="binding site" evidence="16">
    <location>
        <position position="250"/>
    </location>
    <ligand>
        <name>Mg(2+)</name>
        <dbReference type="ChEBI" id="CHEBI:18420"/>
    </ligand>
</feature>
<dbReference type="SUPFAM" id="SSF53659">
    <property type="entry name" value="Isocitrate/Isopropylmalate dehydrogenase-like"/>
    <property type="match status" value="1"/>
</dbReference>
<evidence type="ECO:0000256" key="17">
    <source>
        <dbReference type="RuleBase" id="RU004445"/>
    </source>
</evidence>
<keyword evidence="14 16" id="KW-0100">Branched-chain amino acid biosynthesis</keyword>
<feature type="site" description="Important for catalysis" evidence="16">
    <location>
        <position position="190"/>
    </location>
</feature>
<evidence type="ECO:0000256" key="14">
    <source>
        <dbReference type="ARBA" id="ARBA00023304"/>
    </source>
</evidence>
<dbReference type="Gene3D" id="3.40.718.10">
    <property type="entry name" value="Isopropylmalate Dehydrogenase"/>
    <property type="match status" value="1"/>
</dbReference>
<comment type="catalytic activity">
    <reaction evidence="1 16 17">
        <text>(2R,3S)-3-isopropylmalate + NAD(+) = 4-methyl-2-oxopentanoate + CO2 + NADH</text>
        <dbReference type="Rhea" id="RHEA:32271"/>
        <dbReference type="ChEBI" id="CHEBI:16526"/>
        <dbReference type="ChEBI" id="CHEBI:17865"/>
        <dbReference type="ChEBI" id="CHEBI:35121"/>
        <dbReference type="ChEBI" id="CHEBI:57540"/>
        <dbReference type="ChEBI" id="CHEBI:57945"/>
        <dbReference type="EC" id="1.1.1.85"/>
    </reaction>
</comment>
<keyword evidence="9 16" id="KW-0028">Amino-acid biosynthesis</keyword>